<evidence type="ECO:0000313" key="2">
    <source>
        <dbReference type="Proteomes" id="UP000032049"/>
    </source>
</evidence>
<evidence type="ECO:0000313" key="1">
    <source>
        <dbReference type="EMBL" id="KIO77982.1"/>
    </source>
</evidence>
<evidence type="ECO:0008006" key="3">
    <source>
        <dbReference type="Google" id="ProtNLM"/>
    </source>
</evidence>
<keyword evidence="2" id="KW-1185">Reference proteome</keyword>
<organism evidence="1 2">
    <name type="scientific">Pedobacter lusitanus</name>
    <dbReference type="NCBI Taxonomy" id="1503925"/>
    <lineage>
        <taxon>Bacteria</taxon>
        <taxon>Pseudomonadati</taxon>
        <taxon>Bacteroidota</taxon>
        <taxon>Sphingobacteriia</taxon>
        <taxon>Sphingobacteriales</taxon>
        <taxon>Sphingobacteriaceae</taxon>
        <taxon>Pedobacter</taxon>
    </lineage>
</organism>
<name>A0A0D0GL90_9SPHI</name>
<proteinExistence type="predicted"/>
<accession>A0A0D0GL90</accession>
<protein>
    <recommendedName>
        <fullName evidence="3">DUF937 domain-containing protein</fullName>
    </recommendedName>
</protein>
<dbReference type="STRING" id="1503925.TH53_05995"/>
<dbReference type="OrthoDB" id="982085at2"/>
<reference evidence="1 2" key="1">
    <citation type="submission" date="2015-01" db="EMBL/GenBank/DDBJ databases">
        <title>Draft genome sequence of Pedobacter sp. NL19 isolated from sludge of an effluent treatment pond in an abandoned uranium mine.</title>
        <authorList>
            <person name="Santos T."/>
            <person name="Caetano T."/>
            <person name="Covas C."/>
            <person name="Cruz A."/>
            <person name="Mendo S."/>
        </authorList>
    </citation>
    <scope>NUCLEOTIDE SEQUENCE [LARGE SCALE GENOMIC DNA]</scope>
    <source>
        <strain evidence="1 2">NL19</strain>
    </source>
</reference>
<comment type="caution">
    <text evidence="1">The sequence shown here is derived from an EMBL/GenBank/DDBJ whole genome shotgun (WGS) entry which is preliminary data.</text>
</comment>
<dbReference type="AlphaFoldDB" id="A0A0D0GL90"/>
<dbReference type="EMBL" id="JXRA01000025">
    <property type="protein sequence ID" value="KIO77982.1"/>
    <property type="molecule type" value="Genomic_DNA"/>
</dbReference>
<dbReference type="Proteomes" id="UP000032049">
    <property type="component" value="Unassembled WGS sequence"/>
</dbReference>
<dbReference type="RefSeq" id="WP_041879564.1">
    <property type="nucleotide sequence ID" value="NZ_CP157278.1"/>
</dbReference>
<gene>
    <name evidence="1" type="ORF">TH53_05995</name>
</gene>
<sequence>MLENLNQLVKDSTQDAIVNNTAIPNEHNEAAISAASGSIIDALKQQLTSGNIGGLVDAFKGGNVEGSAVVQDASAGFIDKLAGMGINLESAKGIAASVIPGIISKFINKTNDPNDSSFDIKDVLSKISGPDGKFELSDLTNLFTSAKEGEAGAQGGGIVDKLKGLFS</sequence>